<keyword evidence="5 7" id="KW-0460">Magnesium</keyword>
<dbReference type="Gene3D" id="3.30.310.50">
    <property type="entry name" value="Alpha-D-phosphohexomutase, C-terminal domain"/>
    <property type="match status" value="1"/>
</dbReference>
<dbReference type="RefSeq" id="WP_015433409.1">
    <property type="nucleotide sequence ID" value="NZ_JACI01000002.1"/>
</dbReference>
<dbReference type="Pfam" id="PF02878">
    <property type="entry name" value="PGM_PMM_I"/>
    <property type="match status" value="1"/>
</dbReference>
<gene>
    <name evidence="12" type="ORF">F480_07370</name>
</gene>
<evidence type="ECO:0000259" key="11">
    <source>
        <dbReference type="Pfam" id="PF02880"/>
    </source>
</evidence>
<dbReference type="InterPro" id="IPR005843">
    <property type="entry name" value="A-D-PHexomutase_C"/>
</dbReference>
<keyword evidence="6" id="KW-0413">Isomerase</keyword>
<evidence type="ECO:0000256" key="7">
    <source>
        <dbReference type="RuleBase" id="RU004326"/>
    </source>
</evidence>
<feature type="domain" description="Alpha-D-phosphohexomutase alpha/beta/alpha" evidence="10">
    <location>
        <begin position="212"/>
        <end position="314"/>
    </location>
</feature>
<dbReference type="Proteomes" id="UP000078358">
    <property type="component" value="Unassembled WGS sequence"/>
</dbReference>
<evidence type="ECO:0000259" key="8">
    <source>
        <dbReference type="Pfam" id="PF00408"/>
    </source>
</evidence>
<dbReference type="InterPro" id="IPR005844">
    <property type="entry name" value="A-D-PHexomutase_a/b/a-I"/>
</dbReference>
<dbReference type="Pfam" id="PF00408">
    <property type="entry name" value="PGM_PMM_IV"/>
    <property type="match status" value="1"/>
</dbReference>
<evidence type="ECO:0000259" key="9">
    <source>
        <dbReference type="Pfam" id="PF02878"/>
    </source>
</evidence>
<reference evidence="12 13" key="1">
    <citation type="submission" date="2014-01" db="EMBL/GenBank/DDBJ databases">
        <authorList>
            <person name="Zuccon D."/>
        </authorList>
    </citation>
    <scope>NUCLEOTIDE SEQUENCE [LARGE SCALE GENOMIC DNA]</scope>
    <source>
        <strain evidence="12 13">Y31</strain>
    </source>
</reference>
<protein>
    <submittedName>
        <fullName evidence="12">Phosphomannomutase</fullName>
    </submittedName>
</protein>
<evidence type="ECO:0000256" key="3">
    <source>
        <dbReference type="ARBA" id="ARBA00022553"/>
    </source>
</evidence>
<evidence type="ECO:0000313" key="12">
    <source>
        <dbReference type="EMBL" id="OAQ14202.1"/>
    </source>
</evidence>
<dbReference type="SUPFAM" id="SSF55957">
    <property type="entry name" value="Phosphoglucomutase, C-terminal domain"/>
    <property type="match status" value="1"/>
</dbReference>
<dbReference type="GO" id="GO:0005975">
    <property type="term" value="P:carbohydrate metabolic process"/>
    <property type="evidence" value="ECO:0007669"/>
    <property type="project" value="InterPro"/>
</dbReference>
<feature type="domain" description="Alpha-D-phosphohexomutase C-terminal" evidence="8">
    <location>
        <begin position="476"/>
        <end position="534"/>
    </location>
</feature>
<keyword evidence="3" id="KW-0597">Phosphoprotein</keyword>
<accession>A0A179CWM6</accession>
<comment type="similarity">
    <text evidence="2 7">Belongs to the phosphohexose mutase family.</text>
</comment>
<organism evidence="12 13">
    <name type="scientific">Bibersteinia trehalosi Y31</name>
    <dbReference type="NCBI Taxonomy" id="1261658"/>
    <lineage>
        <taxon>Bacteria</taxon>
        <taxon>Pseudomonadati</taxon>
        <taxon>Pseudomonadota</taxon>
        <taxon>Gammaproteobacteria</taxon>
        <taxon>Pasteurellales</taxon>
        <taxon>Pasteurellaceae</taxon>
        <taxon>Bibersteinia</taxon>
    </lineage>
</organism>
<evidence type="ECO:0000256" key="1">
    <source>
        <dbReference type="ARBA" id="ARBA00001946"/>
    </source>
</evidence>
<dbReference type="PANTHER" id="PTHR45745">
    <property type="entry name" value="PHOSPHOMANNOMUTASE 45A"/>
    <property type="match status" value="1"/>
</dbReference>
<dbReference type="PATRIC" id="fig|1261658.3.peg.1466"/>
<evidence type="ECO:0000259" key="10">
    <source>
        <dbReference type="Pfam" id="PF02879"/>
    </source>
</evidence>
<dbReference type="InterPro" id="IPR005846">
    <property type="entry name" value="A-D-PHexomutase_a/b/a-III"/>
</dbReference>
<proteinExistence type="inferred from homology"/>
<keyword evidence="4 7" id="KW-0479">Metal-binding</keyword>
<dbReference type="InterPro" id="IPR016055">
    <property type="entry name" value="A-D-PHexomutase_a/b/a-I/II/III"/>
</dbReference>
<dbReference type="CDD" id="cd05799">
    <property type="entry name" value="PGM2"/>
    <property type="match status" value="1"/>
</dbReference>
<dbReference type="SUPFAM" id="SSF53738">
    <property type="entry name" value="Phosphoglucomutase, first 3 domains"/>
    <property type="match status" value="3"/>
</dbReference>
<name>A0A179CWM6_BIBTR</name>
<feature type="domain" description="Alpha-D-phosphohexomutase alpha/beta/alpha" evidence="9">
    <location>
        <begin position="50"/>
        <end position="188"/>
    </location>
</feature>
<evidence type="ECO:0000256" key="5">
    <source>
        <dbReference type="ARBA" id="ARBA00022842"/>
    </source>
</evidence>
<dbReference type="PANTHER" id="PTHR45745:SF1">
    <property type="entry name" value="PHOSPHOGLUCOMUTASE 2B-RELATED"/>
    <property type="match status" value="1"/>
</dbReference>
<comment type="cofactor">
    <cofactor evidence="1">
        <name>Mg(2+)</name>
        <dbReference type="ChEBI" id="CHEBI:18420"/>
    </cofactor>
</comment>
<dbReference type="PROSITE" id="PS00710">
    <property type="entry name" value="PGM_PMM"/>
    <property type="match status" value="1"/>
</dbReference>
<dbReference type="AlphaFoldDB" id="A0A179CWM6"/>
<evidence type="ECO:0000313" key="13">
    <source>
        <dbReference type="Proteomes" id="UP000078358"/>
    </source>
</evidence>
<dbReference type="GO" id="GO:0008973">
    <property type="term" value="F:phosphopentomutase activity"/>
    <property type="evidence" value="ECO:0007669"/>
    <property type="project" value="TreeGrafter"/>
</dbReference>
<dbReference type="Pfam" id="PF02879">
    <property type="entry name" value="PGM_PMM_II"/>
    <property type="match status" value="1"/>
</dbReference>
<dbReference type="GO" id="GO:0006166">
    <property type="term" value="P:purine ribonucleoside salvage"/>
    <property type="evidence" value="ECO:0007669"/>
    <property type="project" value="TreeGrafter"/>
</dbReference>
<dbReference type="GO" id="GO:0000287">
    <property type="term" value="F:magnesium ion binding"/>
    <property type="evidence" value="ECO:0007669"/>
    <property type="project" value="InterPro"/>
</dbReference>
<evidence type="ECO:0000256" key="6">
    <source>
        <dbReference type="ARBA" id="ARBA00023235"/>
    </source>
</evidence>
<sequence length="552" mass="60010">MTTLFTTAQNWLAQDPDVETRAELEALLNQAQAGDTNAHKELAARFDGRLQFGTAGLRGRLMAGSMGMNRVLVAQAAGGLADYLKEYDKEPSIVIGYDGRKNSDVFARDTAEIMAGAGIKTYLLSRKLPTPVLAYAIQYFDTTAGVMVTASHNPPEDNGYKVYLGKANGGGQIVSPADKDIAALIDKVAAGDIRHLPRSQDFTILDDEIVDAYITKTASLAKEPEADINYVYTAMHGVGYEVLSKTLAKAGLPQPHVVAEQVWPDGTFPTVNFPNPEEKGALDLAIKVAKEKNAEFIIANDPDADRLAVAVPDAQGNWKPLHGNVIGCFLGWYLAKQYHAQGKQGTLACSLVSSPALAEIANKYGFKSEETLTGFKYIGKVNGLLFGFEEALGYLVDPDKVRDKDGISAAIVFLDLVRSLKKQGKTLADYANDFTAEFGAYVSGQISIRVNELPDIGKMMTALRNDPPVEVGGFKVAQFIDHTKTDRASDILVFVLENGSRLIVRPSGTEPKVKFYLDARGTDPKNADEVLAQFDESVRQILRQEKYGKQDC</sequence>
<dbReference type="InterPro" id="IPR005845">
    <property type="entry name" value="A-D-PHexomutase_a/b/a-II"/>
</dbReference>
<evidence type="ECO:0000256" key="2">
    <source>
        <dbReference type="ARBA" id="ARBA00010231"/>
    </source>
</evidence>
<dbReference type="InterPro" id="IPR036900">
    <property type="entry name" value="A-D-PHexomutase_C_sf"/>
</dbReference>
<comment type="caution">
    <text evidence="12">The sequence shown here is derived from an EMBL/GenBank/DDBJ whole genome shotgun (WGS) entry which is preliminary data.</text>
</comment>
<dbReference type="InterPro" id="IPR016066">
    <property type="entry name" value="A-D-PHexomutase_CS"/>
</dbReference>
<evidence type="ECO:0000256" key="4">
    <source>
        <dbReference type="ARBA" id="ARBA00022723"/>
    </source>
</evidence>
<dbReference type="SMR" id="A0A179CWM6"/>
<dbReference type="EMBL" id="JACI01000002">
    <property type="protein sequence ID" value="OAQ14202.1"/>
    <property type="molecule type" value="Genomic_DNA"/>
</dbReference>
<dbReference type="Gene3D" id="3.40.120.10">
    <property type="entry name" value="Alpha-D-Glucose-1,6-Bisphosphate, subunit A, domain 3"/>
    <property type="match status" value="3"/>
</dbReference>
<dbReference type="Pfam" id="PF02880">
    <property type="entry name" value="PGM_PMM_III"/>
    <property type="match status" value="1"/>
</dbReference>
<feature type="domain" description="Alpha-D-phosphohexomutase alpha/beta/alpha" evidence="11">
    <location>
        <begin position="323"/>
        <end position="436"/>
    </location>
</feature>